<keyword evidence="4" id="KW-1185">Reference proteome</keyword>
<dbReference type="AlphaFoldDB" id="L9LD66"/>
<feature type="region of interest" description="Disordered" evidence="2">
    <location>
        <begin position="37"/>
        <end position="152"/>
    </location>
</feature>
<feature type="coiled-coil region" evidence="1">
    <location>
        <begin position="5"/>
        <end position="32"/>
    </location>
</feature>
<reference evidence="4" key="2">
    <citation type="journal article" date="2013" name="Nat. Commun.">
        <title>Genome of the Chinese tree shrew.</title>
        <authorList>
            <person name="Fan Y."/>
            <person name="Huang Z.Y."/>
            <person name="Cao C.C."/>
            <person name="Chen C.S."/>
            <person name="Chen Y.X."/>
            <person name="Fan D.D."/>
            <person name="He J."/>
            <person name="Hou H.L."/>
            <person name="Hu L."/>
            <person name="Hu X.T."/>
            <person name="Jiang X.T."/>
            <person name="Lai R."/>
            <person name="Lang Y.S."/>
            <person name="Liang B."/>
            <person name="Liao S.G."/>
            <person name="Mu D."/>
            <person name="Ma Y.Y."/>
            <person name="Niu Y.Y."/>
            <person name="Sun X.Q."/>
            <person name="Xia J.Q."/>
            <person name="Xiao J."/>
            <person name="Xiong Z.Q."/>
            <person name="Xu L."/>
            <person name="Yang L."/>
            <person name="Zhang Y."/>
            <person name="Zhao W."/>
            <person name="Zhao X.D."/>
            <person name="Zheng Y.T."/>
            <person name="Zhou J.M."/>
            <person name="Zhu Y.B."/>
            <person name="Zhang G.J."/>
            <person name="Wang J."/>
            <person name="Yao Y.G."/>
        </authorList>
    </citation>
    <scope>NUCLEOTIDE SEQUENCE [LARGE SCALE GENOMIC DNA]</scope>
</reference>
<reference evidence="4" key="1">
    <citation type="submission" date="2012-07" db="EMBL/GenBank/DDBJ databases">
        <title>Genome of the Chinese tree shrew, a rising model animal genetically related to primates.</title>
        <authorList>
            <person name="Zhang G."/>
            <person name="Fan Y."/>
            <person name="Yao Y."/>
            <person name="Huang Z."/>
        </authorList>
    </citation>
    <scope>NUCLEOTIDE SEQUENCE [LARGE SCALE GENOMIC DNA]</scope>
</reference>
<proteinExistence type="predicted"/>
<dbReference type="EMBL" id="KB320374">
    <property type="protein sequence ID" value="ELW72980.1"/>
    <property type="molecule type" value="Genomic_DNA"/>
</dbReference>
<keyword evidence="1" id="KW-0175">Coiled coil</keyword>
<protein>
    <submittedName>
        <fullName evidence="3">Nucleolar protein 56</fullName>
    </submittedName>
</protein>
<dbReference type="InParanoid" id="L9LD66"/>
<accession>L9LD66</accession>
<feature type="compositionally biased region" description="Basic and acidic residues" evidence="2">
    <location>
        <begin position="47"/>
        <end position="59"/>
    </location>
</feature>
<name>L9LD66_TUPCH</name>
<evidence type="ECO:0000256" key="2">
    <source>
        <dbReference type="SAM" id="MobiDB-lite"/>
    </source>
</evidence>
<dbReference type="STRING" id="246437.L9LD66"/>
<dbReference type="Proteomes" id="UP000011518">
    <property type="component" value="Unassembled WGS sequence"/>
</dbReference>
<evidence type="ECO:0000313" key="4">
    <source>
        <dbReference type="Proteomes" id="UP000011518"/>
    </source>
</evidence>
<sequence length="198" mass="22286">MKEAMVRAEGAAAEITRKLEKQEKKCLKEKKMTGCICPGILKNNSRTSEKCEETGEKYEKKKKQKPQEVPQENEMKDPALSPPKPKKKKSFSKEEGVSSDLEETADSVNLPQEEEIFTQKRKQSVILKRQPTGASPREKGNSLPRRSQSAVDLKRLLAPRATLKKKKALSKTCPGKFEWTVIPWGEGHAQSGYCQPMS</sequence>
<organism evidence="3 4">
    <name type="scientific">Tupaia chinensis</name>
    <name type="common">Chinese tree shrew</name>
    <name type="synonym">Tupaia belangeri chinensis</name>
    <dbReference type="NCBI Taxonomy" id="246437"/>
    <lineage>
        <taxon>Eukaryota</taxon>
        <taxon>Metazoa</taxon>
        <taxon>Chordata</taxon>
        <taxon>Craniata</taxon>
        <taxon>Vertebrata</taxon>
        <taxon>Euteleostomi</taxon>
        <taxon>Mammalia</taxon>
        <taxon>Eutheria</taxon>
        <taxon>Euarchontoglires</taxon>
        <taxon>Scandentia</taxon>
        <taxon>Tupaiidae</taxon>
        <taxon>Tupaia</taxon>
    </lineage>
</organism>
<evidence type="ECO:0000313" key="3">
    <source>
        <dbReference type="EMBL" id="ELW72980.1"/>
    </source>
</evidence>
<evidence type="ECO:0000256" key="1">
    <source>
        <dbReference type="SAM" id="Coils"/>
    </source>
</evidence>
<gene>
    <name evidence="3" type="ORF">TREES_T100004918</name>
</gene>